<keyword evidence="4" id="KW-1185">Reference proteome</keyword>
<accession>A0A8J1KQM0</accession>
<evidence type="ECO:0000313" key="4">
    <source>
        <dbReference type="Proteomes" id="UP000186698"/>
    </source>
</evidence>
<dbReference type="GO" id="GO:0007129">
    <property type="term" value="P:homologous chromosome pairing at meiosis"/>
    <property type="evidence" value="ECO:0000318"/>
    <property type="project" value="GO_Central"/>
</dbReference>
<evidence type="ECO:0000256" key="2">
    <source>
        <dbReference type="ARBA" id="ARBA00093453"/>
    </source>
</evidence>
<dbReference type="GO" id="GO:0000800">
    <property type="term" value="C:lateral element"/>
    <property type="evidence" value="ECO:0000318"/>
    <property type="project" value="GO_Central"/>
</dbReference>
<dbReference type="GeneID" id="108704149"/>
<dbReference type="GO" id="GO:0042138">
    <property type="term" value="P:meiotic DNA double-strand break formation"/>
    <property type="evidence" value="ECO:0000318"/>
    <property type="project" value="GO_Central"/>
</dbReference>
<dbReference type="PANTHER" id="PTHR28575">
    <property type="entry name" value="MEIOSIS-SPECIFIC PROTEIN MEI4"/>
    <property type="match status" value="1"/>
</dbReference>
<dbReference type="RefSeq" id="XP_041419038.1">
    <property type="nucleotide sequence ID" value="XM_041563104.1"/>
</dbReference>
<evidence type="ECO:0000256" key="1">
    <source>
        <dbReference type="ARBA" id="ARBA00023254"/>
    </source>
</evidence>
<comment type="similarity">
    <text evidence="2">Belongs to the MEI4L family.</text>
</comment>
<keyword evidence="3" id="KW-0732">Signal</keyword>
<dbReference type="AlphaFoldDB" id="A0A8J1KQM0"/>
<name>A0A8J1KQM0_XENLA</name>
<evidence type="ECO:0000256" key="3">
    <source>
        <dbReference type="SAM" id="SignalP"/>
    </source>
</evidence>
<dbReference type="Proteomes" id="UP000186698">
    <property type="component" value="Chromosome 5L"/>
</dbReference>
<dbReference type="GO" id="GO:0006310">
    <property type="term" value="P:DNA recombination"/>
    <property type="evidence" value="ECO:0007669"/>
    <property type="project" value="InterPro"/>
</dbReference>
<gene>
    <name evidence="5" type="primary">mei4.L</name>
</gene>
<evidence type="ECO:0000313" key="5">
    <source>
        <dbReference type="RefSeq" id="XP_041419038.1"/>
    </source>
</evidence>
<organism evidence="4 5">
    <name type="scientific">Xenopus laevis</name>
    <name type="common">African clawed frog</name>
    <dbReference type="NCBI Taxonomy" id="8355"/>
    <lineage>
        <taxon>Eukaryota</taxon>
        <taxon>Metazoa</taxon>
        <taxon>Chordata</taxon>
        <taxon>Craniata</taxon>
        <taxon>Vertebrata</taxon>
        <taxon>Euteleostomi</taxon>
        <taxon>Amphibia</taxon>
        <taxon>Batrachia</taxon>
        <taxon>Anura</taxon>
        <taxon>Pipoidea</taxon>
        <taxon>Pipidae</taxon>
        <taxon>Xenopodinae</taxon>
        <taxon>Xenopus</taxon>
        <taxon>Xenopus</taxon>
    </lineage>
</organism>
<dbReference type="Pfam" id="PF13971">
    <property type="entry name" value="Mei4"/>
    <property type="match status" value="1"/>
</dbReference>
<protein>
    <submittedName>
        <fullName evidence="5">Meiosis-specific protein MEI4</fullName>
    </submittedName>
</protein>
<dbReference type="CTD" id="108704149"/>
<feature type="chain" id="PRO_5035260405" evidence="3">
    <location>
        <begin position="23"/>
        <end position="387"/>
    </location>
</feature>
<proteinExistence type="inferred from homology"/>
<sequence length="387" mass="43835">METHKWHLLTLKVAVAIAIIRSKPKCKTSREYTEELRTIISDRKKQNVNLKAKVCTLEAEVLQLRQQLLLRGIQTSSDFENESAEAVGLMPLQCNVDSGQIEDDSGCDLSNEVREDVPKATHTSEICIQSCFPSSSIFLPTARYSPVEEEQMIHQIQFLNHLLVLGNLTATQSLSNLENECSVVEESLSGLLNGLLGLYRNPKPSVSTFQAKTIGILTALLKDSKMSENVLKNCLNIIEKFEKQLVQDILSNKSINRFQVQQSMTNCLILLGKCHILGGPLINILLSKVKHYSDGLLQHYQNQSKYDISEYENIFSILSAVEALLQYEKEKSESSECELFNNETKQFLHNLDQMILSLSDDFPLFSLYLWKMGTLCSYIENYKCKPL</sequence>
<dbReference type="OrthoDB" id="6351423at2759"/>
<feature type="signal peptide" evidence="3">
    <location>
        <begin position="1"/>
        <end position="22"/>
    </location>
</feature>
<reference evidence="5" key="1">
    <citation type="submission" date="2025-08" db="UniProtKB">
        <authorList>
            <consortium name="RefSeq"/>
        </authorList>
    </citation>
    <scope>IDENTIFICATION</scope>
    <source>
        <strain evidence="5">J_2021</strain>
        <tissue evidence="5">Erythrocytes</tissue>
    </source>
</reference>
<dbReference type="GO" id="GO:0048477">
    <property type="term" value="P:oogenesis"/>
    <property type="evidence" value="ECO:0000318"/>
    <property type="project" value="GO_Central"/>
</dbReference>
<dbReference type="InterPro" id="IPR025888">
    <property type="entry name" value="MEI4"/>
</dbReference>
<dbReference type="PANTHER" id="PTHR28575:SF1">
    <property type="entry name" value="MEIOSIS-SPECIFIC PROTEIN MEI4"/>
    <property type="match status" value="1"/>
</dbReference>
<dbReference type="KEGG" id="xla:108704149"/>
<dbReference type="GO" id="GO:0007283">
    <property type="term" value="P:spermatogenesis"/>
    <property type="evidence" value="ECO:0000318"/>
    <property type="project" value="GO_Central"/>
</dbReference>
<keyword evidence="1" id="KW-0469">Meiosis</keyword>